<dbReference type="EMBL" id="JBHUIJ010000013">
    <property type="protein sequence ID" value="MFD2238088.1"/>
    <property type="molecule type" value="Genomic_DNA"/>
</dbReference>
<gene>
    <name evidence="3" type="ORF">ACFSKQ_11520</name>
</gene>
<organism evidence="3 4">
    <name type="scientific">Aureimonas populi</name>
    <dbReference type="NCBI Taxonomy" id="1701758"/>
    <lineage>
        <taxon>Bacteria</taxon>
        <taxon>Pseudomonadati</taxon>
        <taxon>Pseudomonadota</taxon>
        <taxon>Alphaproteobacteria</taxon>
        <taxon>Hyphomicrobiales</taxon>
        <taxon>Aurantimonadaceae</taxon>
        <taxon>Aureimonas</taxon>
    </lineage>
</organism>
<sequence>MSGPAPQAAAPSRGRLRAYLGTGAFAAFGAAIAGGGLSYTVGTVFSPGPGFFPLVIGCIIVFLAALTAIEAFAQGVEAADPVVEGDATARTSWAWRPLGAVVAGILAFVFLVDRAGYVPATFALVFLSALGESRQSFLRILGVAAFMAAFGVILFIWGLGLPMQAFGSR</sequence>
<feature type="domain" description="DUF1468" evidence="2">
    <location>
        <begin position="24"/>
        <end position="163"/>
    </location>
</feature>
<accession>A0ABW5CPW2</accession>
<name>A0ABW5CPW2_9HYPH</name>
<keyword evidence="1" id="KW-1133">Transmembrane helix</keyword>
<reference evidence="4" key="1">
    <citation type="journal article" date="2019" name="Int. J. Syst. Evol. Microbiol.">
        <title>The Global Catalogue of Microorganisms (GCM) 10K type strain sequencing project: providing services to taxonomists for standard genome sequencing and annotation.</title>
        <authorList>
            <consortium name="The Broad Institute Genomics Platform"/>
            <consortium name="The Broad Institute Genome Sequencing Center for Infectious Disease"/>
            <person name="Wu L."/>
            <person name="Ma J."/>
        </authorList>
    </citation>
    <scope>NUCLEOTIDE SEQUENCE [LARGE SCALE GENOMIC DNA]</scope>
    <source>
        <strain evidence="4">ZS-35-S2</strain>
    </source>
</reference>
<proteinExistence type="predicted"/>
<dbReference type="Pfam" id="PF07331">
    <property type="entry name" value="TctB"/>
    <property type="match status" value="1"/>
</dbReference>
<protein>
    <submittedName>
        <fullName evidence="3">Tripartite tricarboxylate transporter TctB family protein</fullName>
    </submittedName>
</protein>
<dbReference type="RefSeq" id="WP_209739114.1">
    <property type="nucleotide sequence ID" value="NZ_CP072611.1"/>
</dbReference>
<evidence type="ECO:0000256" key="1">
    <source>
        <dbReference type="SAM" id="Phobius"/>
    </source>
</evidence>
<dbReference type="InterPro" id="IPR009936">
    <property type="entry name" value="DUF1468"/>
</dbReference>
<keyword evidence="1" id="KW-0812">Transmembrane</keyword>
<feature type="transmembrane region" description="Helical" evidence="1">
    <location>
        <begin position="18"/>
        <end position="39"/>
    </location>
</feature>
<evidence type="ECO:0000313" key="4">
    <source>
        <dbReference type="Proteomes" id="UP001597371"/>
    </source>
</evidence>
<feature type="transmembrane region" description="Helical" evidence="1">
    <location>
        <begin position="51"/>
        <end position="73"/>
    </location>
</feature>
<dbReference type="Proteomes" id="UP001597371">
    <property type="component" value="Unassembled WGS sequence"/>
</dbReference>
<feature type="transmembrane region" description="Helical" evidence="1">
    <location>
        <begin position="140"/>
        <end position="160"/>
    </location>
</feature>
<evidence type="ECO:0000313" key="3">
    <source>
        <dbReference type="EMBL" id="MFD2238088.1"/>
    </source>
</evidence>
<comment type="caution">
    <text evidence="3">The sequence shown here is derived from an EMBL/GenBank/DDBJ whole genome shotgun (WGS) entry which is preliminary data.</text>
</comment>
<evidence type="ECO:0000259" key="2">
    <source>
        <dbReference type="Pfam" id="PF07331"/>
    </source>
</evidence>
<feature type="transmembrane region" description="Helical" evidence="1">
    <location>
        <begin position="93"/>
        <end position="111"/>
    </location>
</feature>
<keyword evidence="1" id="KW-0472">Membrane</keyword>
<keyword evidence="4" id="KW-1185">Reference proteome</keyword>